<proteinExistence type="predicted"/>
<dbReference type="InterPro" id="IPR036691">
    <property type="entry name" value="Endo/exonu/phosph_ase_sf"/>
</dbReference>
<gene>
    <name evidence="1" type="ORF">GSONMT00069603001</name>
</gene>
<reference evidence="1" key="1">
    <citation type="journal article" date="2014" name="Nat. Commun.">
        <title>The rainbow trout genome provides novel insights into evolution after whole-genome duplication in vertebrates.</title>
        <authorList>
            <person name="Berthelot C."/>
            <person name="Brunet F."/>
            <person name="Chalopin D."/>
            <person name="Juanchich A."/>
            <person name="Bernard M."/>
            <person name="Noel B."/>
            <person name="Bento P."/>
            <person name="Da Silva C."/>
            <person name="Labadie K."/>
            <person name="Alberti A."/>
            <person name="Aury J.M."/>
            <person name="Louis A."/>
            <person name="Dehais P."/>
            <person name="Bardou P."/>
            <person name="Montfort J."/>
            <person name="Klopp C."/>
            <person name="Cabau C."/>
            <person name="Gaspin C."/>
            <person name="Thorgaard G.H."/>
            <person name="Boussaha M."/>
            <person name="Quillet E."/>
            <person name="Guyomard R."/>
            <person name="Galiana D."/>
            <person name="Bobe J."/>
            <person name="Volff J.N."/>
            <person name="Genet C."/>
            <person name="Wincker P."/>
            <person name="Jaillon O."/>
            <person name="Roest Crollius H."/>
            <person name="Guiguen Y."/>
        </authorList>
    </citation>
    <scope>NUCLEOTIDE SEQUENCE [LARGE SCALE GENOMIC DNA]</scope>
</reference>
<reference evidence="1" key="2">
    <citation type="submission" date="2014-03" db="EMBL/GenBank/DDBJ databases">
        <authorList>
            <person name="Genoscope - CEA"/>
        </authorList>
    </citation>
    <scope>NUCLEOTIDE SEQUENCE</scope>
</reference>
<evidence type="ECO:0000313" key="1">
    <source>
        <dbReference type="EMBL" id="CDQ57191.1"/>
    </source>
</evidence>
<accession>A0A060VQT7</accession>
<evidence type="ECO:0000313" key="2">
    <source>
        <dbReference type="Proteomes" id="UP000193380"/>
    </source>
</evidence>
<dbReference type="EMBL" id="FR904281">
    <property type="protein sequence ID" value="CDQ57191.1"/>
    <property type="molecule type" value="Genomic_DNA"/>
</dbReference>
<dbReference type="PaxDb" id="8022-A0A060VQT7"/>
<organism evidence="1 2">
    <name type="scientific">Oncorhynchus mykiss</name>
    <name type="common">Rainbow trout</name>
    <name type="synonym">Salmo gairdneri</name>
    <dbReference type="NCBI Taxonomy" id="8022"/>
    <lineage>
        <taxon>Eukaryota</taxon>
        <taxon>Metazoa</taxon>
        <taxon>Chordata</taxon>
        <taxon>Craniata</taxon>
        <taxon>Vertebrata</taxon>
        <taxon>Euteleostomi</taxon>
        <taxon>Actinopterygii</taxon>
        <taxon>Neopterygii</taxon>
        <taxon>Teleostei</taxon>
        <taxon>Protacanthopterygii</taxon>
        <taxon>Salmoniformes</taxon>
        <taxon>Salmonidae</taxon>
        <taxon>Salmoninae</taxon>
        <taxon>Oncorhynchus</taxon>
    </lineage>
</organism>
<dbReference type="AlphaFoldDB" id="A0A060VQT7"/>
<dbReference type="Proteomes" id="UP000193380">
    <property type="component" value="Unassembled WGS sequence"/>
</dbReference>
<dbReference type="SUPFAM" id="SSF56219">
    <property type="entry name" value="DNase I-like"/>
    <property type="match status" value="1"/>
</dbReference>
<dbReference type="Gene3D" id="3.60.10.10">
    <property type="entry name" value="Endonuclease/exonuclease/phosphatase"/>
    <property type="match status" value="1"/>
</dbReference>
<name>A0A060VQT7_ONCMY</name>
<sequence>MVYSNQIDRLPHRPNIGVNKLVNFCQSLDLIDIWRVKTPGEKQYTWSNRDRSLHSRTDYIYLLYIQWGKKVFSQPSIVQVIPLKKMRE</sequence>
<protein>
    <submittedName>
        <fullName evidence="1">Uncharacterized protein</fullName>
    </submittedName>
</protein>